<evidence type="ECO:0000313" key="3">
    <source>
        <dbReference type="Proteomes" id="UP000317990"/>
    </source>
</evidence>
<dbReference type="EMBL" id="SRMO01000009">
    <property type="protein sequence ID" value="TGG96540.1"/>
    <property type="molecule type" value="Genomic_DNA"/>
</dbReference>
<dbReference type="SUPFAM" id="SSF49373">
    <property type="entry name" value="Invasin/intimin cell-adhesion fragments"/>
    <property type="match status" value="1"/>
</dbReference>
<gene>
    <name evidence="2" type="ORF">ERJ67_00750</name>
</gene>
<dbReference type="AlphaFoldDB" id="A0A524RR00"/>
<reference evidence="2 3" key="1">
    <citation type="journal article" date="2019" name="mSystems">
        <title>Life at home and on the roam: Genomic adaptions reflect the dual lifestyle of an intracellular, facultative symbiont.</title>
        <authorList>
            <person name="Burgsdorf I."/>
        </authorList>
    </citation>
    <scope>NUCLEOTIDE SEQUENCE [LARGE SCALE GENOMIC DNA]</scope>
    <source>
        <strain evidence="2">277cV</strain>
    </source>
</reference>
<comment type="caution">
    <text evidence="2">The sequence shown here is derived from an EMBL/GenBank/DDBJ whole genome shotgun (WGS) entry which is preliminary data.</text>
</comment>
<dbReference type="Pfam" id="PF12733">
    <property type="entry name" value="Cadherin-like"/>
    <property type="match status" value="2"/>
</dbReference>
<proteinExistence type="predicted"/>
<dbReference type="Gene3D" id="2.60.40.1080">
    <property type="match status" value="1"/>
</dbReference>
<sequence length="589" mass="61383">MTSGSASNAIPLTAAETTGIDVVVTAQDGTTTQRYSIAVSRAGAAASTDTTLSTLSLSGLADFGFDPAIIDYEINVANSVASLSVNANPSEPKATLKVNGKAVENGSDSAPIALADGAPTSIAVLVMAEDANTEQIYTITVNRVPEDITKLPSDFTFSSGSLSLSPAFNPDTIYYTLNADESSVDVPTIPNRKGVTVEVRVNGMPLPEDRMVELERNTATIITITLRPDFITSPLPAAVKSRSRAQVAAAEDTTTANTYTITVLPPWPMASDAPLQPLTLYAGGKDGRRNGSTAFTTDNDNGGPIIWRFVSSHPGVASVKPESPGSSTVVVTPVREGEATITVTAARGNWISDPASFPVTVGTSAAEEAAIRAALSGHGRVMLGSVTEMIGERFDSGTAASGSVCISSAAGADGDIGDNSIAVSRGSHGDSSDDLIAGDTWQGESWNTDLGGMGLRGVPHVSHREEDSMDKTFDELLELFRGRPHSLHPADWGLGCGSGAVGELSRPWTLWAGTDLQWAKGGTEISDFDGAWNLLYLGTDRAFAEQWLGGISLSRVWGEVDYSFGDAAASGDGQLSSSLTAIYPYLHGQ</sequence>
<protein>
    <submittedName>
        <fullName evidence="2">Cadherin-like beta sandwich domain-containing protein</fullName>
    </submittedName>
</protein>
<evidence type="ECO:0000313" key="2">
    <source>
        <dbReference type="EMBL" id="TGG96540.1"/>
    </source>
</evidence>
<evidence type="ECO:0000259" key="1">
    <source>
        <dbReference type="Pfam" id="PF12733"/>
    </source>
</evidence>
<dbReference type="InterPro" id="IPR008964">
    <property type="entry name" value="Invasin/intimin_cell_adhesion"/>
</dbReference>
<organism evidence="2 3">
    <name type="scientific">Aphanocapsa feldmannii 277cV</name>
    <dbReference type="NCBI Taxonomy" id="2507553"/>
    <lineage>
        <taxon>Bacteria</taxon>
        <taxon>Bacillati</taxon>
        <taxon>Cyanobacteriota</taxon>
        <taxon>Cyanophyceae</taxon>
        <taxon>Oscillatoriophycideae</taxon>
        <taxon>Chroococcales</taxon>
        <taxon>Microcystaceae</taxon>
        <taxon>Aphanocapsa</taxon>
    </lineage>
</organism>
<feature type="domain" description="Cadherin-like beta-sandwich-like" evidence="1">
    <location>
        <begin position="5"/>
        <end position="41"/>
    </location>
</feature>
<accession>A0A524RR00</accession>
<dbReference type="Proteomes" id="UP000317990">
    <property type="component" value="Unassembled WGS sequence"/>
</dbReference>
<name>A0A524RR00_9CHRO</name>
<feature type="non-terminal residue" evidence="2">
    <location>
        <position position="589"/>
    </location>
</feature>
<dbReference type="InterPro" id="IPR025883">
    <property type="entry name" value="Cadherin-like_domain"/>
</dbReference>
<feature type="domain" description="Cadherin-like beta-sandwich-like" evidence="1">
    <location>
        <begin position="53"/>
        <end position="143"/>
    </location>
</feature>